<dbReference type="Gene3D" id="3.10.180.10">
    <property type="entry name" value="2,3-Dihydroxybiphenyl 1,2-Dioxygenase, domain 1"/>
    <property type="match status" value="1"/>
</dbReference>
<evidence type="ECO:0000313" key="3">
    <source>
        <dbReference type="Proteomes" id="UP000035763"/>
    </source>
</evidence>
<accession>W6K1F7</accession>
<evidence type="ECO:0000259" key="1">
    <source>
        <dbReference type="Pfam" id="PF18029"/>
    </source>
</evidence>
<evidence type="ECO:0000313" key="2">
    <source>
        <dbReference type="EMBL" id="CCH74840.1"/>
    </source>
</evidence>
<comment type="caution">
    <text evidence="2">The sequence shown here is derived from an EMBL/GenBank/DDBJ whole genome shotgun (WGS) entry which is preliminary data.</text>
</comment>
<name>W6K1F7_9MICO</name>
<dbReference type="InterPro" id="IPR029068">
    <property type="entry name" value="Glyas_Bleomycin-R_OHBP_Dase"/>
</dbReference>
<dbReference type="InterPro" id="IPR041581">
    <property type="entry name" value="Glyoxalase_6"/>
</dbReference>
<proteinExistence type="predicted"/>
<dbReference type="EMBL" id="CAJA01000430">
    <property type="protein sequence ID" value="CCH74840.1"/>
    <property type="molecule type" value="Genomic_DNA"/>
</dbReference>
<gene>
    <name evidence="2" type="ORF">BN11_4860008</name>
</gene>
<dbReference type="OrthoDB" id="5524593at2"/>
<sequence>MLAPLSGRELFQLQRTGAGTPPRIHLDIETDDVPAEVERVLKLGASVVRAEAGIRHHGRCRRPALCVVPVQTGADFEHHAITWGR</sequence>
<organism evidence="2 3">
    <name type="scientific">Nostocoides australiense Ben110</name>
    <dbReference type="NCBI Taxonomy" id="1193182"/>
    <lineage>
        <taxon>Bacteria</taxon>
        <taxon>Bacillati</taxon>
        <taxon>Actinomycetota</taxon>
        <taxon>Actinomycetes</taxon>
        <taxon>Micrococcales</taxon>
        <taxon>Intrasporangiaceae</taxon>
        <taxon>Nostocoides</taxon>
    </lineage>
</organism>
<reference evidence="2 3" key="1">
    <citation type="journal article" date="2013" name="ISME J.">
        <title>A metabolic model for members of the genus Tetrasphaera involved in enhanced biological phosphorus removal.</title>
        <authorList>
            <person name="Kristiansen R."/>
            <person name="Nguyen H.T.T."/>
            <person name="Saunders A.M."/>
            <person name="Nielsen J.L."/>
            <person name="Wimmer R."/>
            <person name="Le V.Q."/>
            <person name="McIlroy S.J."/>
            <person name="Petrovski S."/>
            <person name="Seviour R.J."/>
            <person name="Calteau A."/>
            <person name="Nielsen K.L."/>
            <person name="Nielsen P.H."/>
        </authorList>
    </citation>
    <scope>NUCLEOTIDE SEQUENCE [LARGE SCALE GENOMIC DNA]</scope>
    <source>
        <strain evidence="2 3">Ben110</strain>
    </source>
</reference>
<feature type="domain" description="Glyoxalase-like" evidence="1">
    <location>
        <begin position="12"/>
        <end position="53"/>
    </location>
</feature>
<protein>
    <recommendedName>
        <fullName evidence="1">Glyoxalase-like domain-containing protein</fullName>
    </recommendedName>
</protein>
<dbReference type="AlphaFoldDB" id="W6K1F7"/>
<keyword evidence="3" id="KW-1185">Reference proteome</keyword>
<dbReference type="Proteomes" id="UP000035763">
    <property type="component" value="Unassembled WGS sequence"/>
</dbReference>
<dbReference type="Pfam" id="PF18029">
    <property type="entry name" value="Glyoxalase_6"/>
    <property type="match status" value="1"/>
</dbReference>
<dbReference type="RefSeq" id="WP_157044304.1">
    <property type="nucleotide sequence ID" value="NZ_HG764815.1"/>
</dbReference>